<feature type="transmembrane region" description="Helical" evidence="7">
    <location>
        <begin position="43"/>
        <end position="65"/>
    </location>
</feature>
<evidence type="ECO:0000313" key="10">
    <source>
        <dbReference type="EMBL" id="GAD58470.1"/>
    </source>
</evidence>
<comment type="caution">
    <text evidence="10">The sequence shown here is derived from an EMBL/GenBank/DDBJ whole genome shotgun (WGS) entry which is preliminary data.</text>
</comment>
<dbReference type="AlphaFoldDB" id="A0A8E0NB50"/>
<keyword evidence="4 7" id="KW-0812">Transmembrane</keyword>
<gene>
    <name evidence="10" type="ORF">MBEBAB_0720</name>
</gene>
<feature type="domain" description="YetF C-terminal" evidence="8">
    <location>
        <begin position="90"/>
        <end position="156"/>
    </location>
</feature>
<dbReference type="PANTHER" id="PTHR34582">
    <property type="entry name" value="UPF0702 TRANSMEMBRANE PROTEIN YCAP"/>
    <property type="match status" value="1"/>
</dbReference>
<evidence type="ECO:0000256" key="1">
    <source>
        <dbReference type="ARBA" id="ARBA00004651"/>
    </source>
</evidence>
<evidence type="ECO:0000256" key="5">
    <source>
        <dbReference type="ARBA" id="ARBA00022989"/>
    </source>
</evidence>
<name>A0A8E0NB50_9CAUL</name>
<evidence type="ECO:0008006" key="12">
    <source>
        <dbReference type="Google" id="ProtNLM"/>
    </source>
</evidence>
<dbReference type="PANTHER" id="PTHR34582:SF6">
    <property type="entry name" value="UPF0702 TRANSMEMBRANE PROTEIN YCAP"/>
    <property type="match status" value="1"/>
</dbReference>
<feature type="transmembrane region" description="Helical" evidence="7">
    <location>
        <begin position="71"/>
        <end position="89"/>
    </location>
</feature>
<dbReference type="Pfam" id="PF04239">
    <property type="entry name" value="DUF421"/>
    <property type="match status" value="1"/>
</dbReference>
<dbReference type="InterPro" id="IPR023090">
    <property type="entry name" value="UPF0702_alpha/beta_dom_sf"/>
</dbReference>
<sequence>MPDAIFNGWDGVLRILLIAPAAYVALILILRMSGKRTLAKLNAFDFIITIAIGSTLASVITSSTLSLVDGLAALALLVGMQFVVTSASVRWPWFNEAVKAEATLLVRKGELLPQAMRRQRITSDEIEAAIRQSGGRGVEDAEAVFLETDGSLAVTRAS</sequence>
<accession>A0A8E0NB50</accession>
<keyword evidence="3" id="KW-1003">Cell membrane</keyword>
<dbReference type="Proteomes" id="UP000016569">
    <property type="component" value="Unassembled WGS sequence"/>
</dbReference>
<reference evidence="11" key="1">
    <citation type="journal article" date="2013" name="Genome Announc.">
        <title>Draft Genome Sequence of the Dimorphic Prosthecate Bacterium Brevundimonas abyssalis TAR-001T.</title>
        <authorList>
            <person name="Tsubouchi T."/>
            <person name="Nishi S."/>
            <person name="Usui K."/>
            <person name="Shimane Y."/>
            <person name="Takaki Y."/>
            <person name="Maruyama T."/>
            <person name="Hatada Y."/>
        </authorList>
    </citation>
    <scope>NUCLEOTIDE SEQUENCE [LARGE SCALE GENOMIC DNA]</scope>
    <source>
        <strain evidence="11">TAR-001</strain>
    </source>
</reference>
<evidence type="ECO:0000256" key="6">
    <source>
        <dbReference type="ARBA" id="ARBA00023136"/>
    </source>
</evidence>
<dbReference type="RefSeq" id="WP_021696566.1">
    <property type="nucleotide sequence ID" value="NZ_BATC01000007.1"/>
</dbReference>
<evidence type="ECO:0000313" key="11">
    <source>
        <dbReference type="Proteomes" id="UP000016569"/>
    </source>
</evidence>
<evidence type="ECO:0000256" key="4">
    <source>
        <dbReference type="ARBA" id="ARBA00022692"/>
    </source>
</evidence>
<evidence type="ECO:0000256" key="2">
    <source>
        <dbReference type="ARBA" id="ARBA00006448"/>
    </source>
</evidence>
<evidence type="ECO:0000259" key="8">
    <source>
        <dbReference type="Pfam" id="PF04239"/>
    </source>
</evidence>
<proteinExistence type="inferred from homology"/>
<dbReference type="InterPro" id="IPR007353">
    <property type="entry name" value="DUF421"/>
</dbReference>
<organism evidence="10 11">
    <name type="scientific">Brevundimonas abyssalis TAR-001</name>
    <dbReference type="NCBI Taxonomy" id="1391729"/>
    <lineage>
        <taxon>Bacteria</taxon>
        <taxon>Pseudomonadati</taxon>
        <taxon>Pseudomonadota</taxon>
        <taxon>Alphaproteobacteria</taxon>
        <taxon>Caulobacterales</taxon>
        <taxon>Caulobacteraceae</taxon>
        <taxon>Brevundimonas</taxon>
    </lineage>
</organism>
<comment type="similarity">
    <text evidence="2">Belongs to the UPF0702 family.</text>
</comment>
<dbReference type="InterPro" id="IPR048454">
    <property type="entry name" value="YetF_N"/>
</dbReference>
<dbReference type="Pfam" id="PF20730">
    <property type="entry name" value="YetF_N"/>
    <property type="match status" value="1"/>
</dbReference>
<feature type="domain" description="YetF-like N-terminal transmembrane" evidence="9">
    <location>
        <begin position="22"/>
        <end position="83"/>
    </location>
</feature>
<dbReference type="GO" id="GO:0005886">
    <property type="term" value="C:plasma membrane"/>
    <property type="evidence" value="ECO:0007669"/>
    <property type="project" value="UniProtKB-SubCell"/>
</dbReference>
<keyword evidence="6 7" id="KW-0472">Membrane</keyword>
<dbReference type="Gene3D" id="3.30.240.20">
    <property type="entry name" value="bsu07140 like domains"/>
    <property type="match status" value="1"/>
</dbReference>
<evidence type="ECO:0000259" key="9">
    <source>
        <dbReference type="Pfam" id="PF20730"/>
    </source>
</evidence>
<evidence type="ECO:0000256" key="7">
    <source>
        <dbReference type="SAM" id="Phobius"/>
    </source>
</evidence>
<keyword evidence="5 7" id="KW-1133">Transmembrane helix</keyword>
<dbReference type="EMBL" id="BATC01000007">
    <property type="protein sequence ID" value="GAD58470.1"/>
    <property type="molecule type" value="Genomic_DNA"/>
</dbReference>
<protein>
    <recommendedName>
        <fullName evidence="12">DUF421 domain-containing protein</fullName>
    </recommendedName>
</protein>
<evidence type="ECO:0000256" key="3">
    <source>
        <dbReference type="ARBA" id="ARBA00022475"/>
    </source>
</evidence>
<dbReference type="OrthoDB" id="9793799at2"/>
<keyword evidence="11" id="KW-1185">Reference proteome</keyword>
<comment type="subcellular location">
    <subcellularLocation>
        <location evidence="1">Cell membrane</location>
        <topology evidence="1">Multi-pass membrane protein</topology>
    </subcellularLocation>
</comment>
<feature type="transmembrane region" description="Helical" evidence="7">
    <location>
        <begin position="12"/>
        <end position="31"/>
    </location>
</feature>